<feature type="compositionally biased region" description="Polar residues" evidence="1">
    <location>
        <begin position="1"/>
        <end position="14"/>
    </location>
</feature>
<dbReference type="EMBL" id="GBRH01237527">
    <property type="protein sequence ID" value="JAD60368.1"/>
    <property type="molecule type" value="Transcribed_RNA"/>
</dbReference>
<reference evidence="2" key="2">
    <citation type="journal article" date="2015" name="Data Brief">
        <title>Shoot transcriptome of the giant reed, Arundo donax.</title>
        <authorList>
            <person name="Barrero R.A."/>
            <person name="Guerrero F.D."/>
            <person name="Moolhuijzen P."/>
            <person name="Goolsby J.A."/>
            <person name="Tidwell J."/>
            <person name="Bellgard S.E."/>
            <person name="Bellgard M.I."/>
        </authorList>
    </citation>
    <scope>NUCLEOTIDE SEQUENCE</scope>
    <source>
        <tissue evidence="2">Shoot tissue taken approximately 20 cm above the soil surface</tissue>
    </source>
</reference>
<accession>A0A0A9BDX2</accession>
<sequence length="21" mass="2474">MMSPTHGNNANLRNQIRFMQI</sequence>
<dbReference type="AlphaFoldDB" id="A0A0A9BDX2"/>
<reference evidence="2" key="1">
    <citation type="submission" date="2014-09" db="EMBL/GenBank/DDBJ databases">
        <authorList>
            <person name="Magalhaes I.L.F."/>
            <person name="Oliveira U."/>
            <person name="Santos F.R."/>
            <person name="Vidigal T.H.D.A."/>
            <person name="Brescovit A.D."/>
            <person name="Santos A.J."/>
        </authorList>
    </citation>
    <scope>NUCLEOTIDE SEQUENCE</scope>
    <source>
        <tissue evidence="2">Shoot tissue taken approximately 20 cm above the soil surface</tissue>
    </source>
</reference>
<feature type="region of interest" description="Disordered" evidence="1">
    <location>
        <begin position="1"/>
        <end position="21"/>
    </location>
</feature>
<evidence type="ECO:0000313" key="2">
    <source>
        <dbReference type="EMBL" id="JAD60368.1"/>
    </source>
</evidence>
<evidence type="ECO:0000256" key="1">
    <source>
        <dbReference type="SAM" id="MobiDB-lite"/>
    </source>
</evidence>
<organism evidence="2">
    <name type="scientific">Arundo donax</name>
    <name type="common">Giant reed</name>
    <name type="synonym">Donax arundinaceus</name>
    <dbReference type="NCBI Taxonomy" id="35708"/>
    <lineage>
        <taxon>Eukaryota</taxon>
        <taxon>Viridiplantae</taxon>
        <taxon>Streptophyta</taxon>
        <taxon>Embryophyta</taxon>
        <taxon>Tracheophyta</taxon>
        <taxon>Spermatophyta</taxon>
        <taxon>Magnoliopsida</taxon>
        <taxon>Liliopsida</taxon>
        <taxon>Poales</taxon>
        <taxon>Poaceae</taxon>
        <taxon>PACMAD clade</taxon>
        <taxon>Arundinoideae</taxon>
        <taxon>Arundineae</taxon>
        <taxon>Arundo</taxon>
    </lineage>
</organism>
<name>A0A0A9BDX2_ARUDO</name>
<proteinExistence type="predicted"/>
<protein>
    <submittedName>
        <fullName evidence="2">Uncharacterized protein</fullName>
    </submittedName>
</protein>